<dbReference type="EMBL" id="SOAW01000001">
    <property type="protein sequence ID" value="TDT33506.1"/>
    <property type="molecule type" value="Genomic_DNA"/>
</dbReference>
<keyword evidence="5 9" id="KW-0653">Protein transport</keyword>
<keyword evidence="6 9" id="KW-1133">Transmembrane helix</keyword>
<evidence type="ECO:0000259" key="11">
    <source>
        <dbReference type="Pfam" id="PF02355"/>
    </source>
</evidence>
<evidence type="ECO:0000256" key="8">
    <source>
        <dbReference type="ARBA" id="ARBA00023136"/>
    </source>
</evidence>
<dbReference type="NCBIfam" id="TIGR00966">
    <property type="entry name" value="transloc_SecF"/>
    <property type="match status" value="1"/>
</dbReference>
<keyword evidence="13" id="KW-1185">Reference proteome</keyword>
<dbReference type="GO" id="GO:0065002">
    <property type="term" value="P:intracellular protein transmembrane transport"/>
    <property type="evidence" value="ECO:0007669"/>
    <property type="project" value="UniProtKB-UniRule"/>
</dbReference>
<dbReference type="InterPro" id="IPR022646">
    <property type="entry name" value="SecD/SecF_CS"/>
</dbReference>
<feature type="transmembrane region" description="Helical" evidence="9">
    <location>
        <begin position="145"/>
        <end position="164"/>
    </location>
</feature>
<name>A0A4R7J9E6_9ACTN</name>
<feature type="compositionally biased region" description="Basic and acidic residues" evidence="10">
    <location>
        <begin position="357"/>
        <end position="370"/>
    </location>
</feature>
<keyword evidence="7 9" id="KW-0811">Translocation</keyword>
<dbReference type="RefSeq" id="WP_133754010.1">
    <property type="nucleotide sequence ID" value="NZ_CP171129.1"/>
</dbReference>
<keyword evidence="2 9" id="KW-0813">Transport</keyword>
<comment type="similarity">
    <text evidence="9">Belongs to the SecD/SecF family. SecF subfamily.</text>
</comment>
<dbReference type="InterPro" id="IPR022813">
    <property type="entry name" value="SecD/SecF_arch_bac"/>
</dbReference>
<comment type="subunit">
    <text evidence="9">Forms a complex with SecD. Part of the essential Sec protein translocation apparatus which comprises SecA, SecYEG and auxiliary proteins SecDF. Other proteins may also be involved.</text>
</comment>
<evidence type="ECO:0000256" key="6">
    <source>
        <dbReference type="ARBA" id="ARBA00022989"/>
    </source>
</evidence>
<comment type="caution">
    <text evidence="12">The sequence shown here is derived from an EMBL/GenBank/DDBJ whole genome shotgun (WGS) entry which is preliminary data.</text>
</comment>
<feature type="region of interest" description="Disordered" evidence="10">
    <location>
        <begin position="323"/>
        <end position="391"/>
    </location>
</feature>
<dbReference type="PANTHER" id="PTHR30081">
    <property type="entry name" value="PROTEIN-EXPORT MEMBRANE PROTEIN SEC"/>
    <property type="match status" value="1"/>
</dbReference>
<accession>A0A4R7J9E6</accession>
<dbReference type="InterPro" id="IPR048634">
    <property type="entry name" value="SecD_SecF_C"/>
</dbReference>
<evidence type="ECO:0000256" key="10">
    <source>
        <dbReference type="SAM" id="MobiDB-lite"/>
    </source>
</evidence>
<protein>
    <recommendedName>
        <fullName evidence="9">Protein-export membrane protein SecF</fullName>
    </recommendedName>
</protein>
<dbReference type="GO" id="GO:0006605">
    <property type="term" value="P:protein targeting"/>
    <property type="evidence" value="ECO:0007669"/>
    <property type="project" value="UniProtKB-UniRule"/>
</dbReference>
<feature type="compositionally biased region" description="Basic and acidic residues" evidence="10">
    <location>
        <begin position="323"/>
        <end position="332"/>
    </location>
</feature>
<comment type="subcellular location">
    <subcellularLocation>
        <location evidence="1 9">Cell membrane</location>
        <topology evidence="1 9">Multi-pass membrane protein</topology>
    </subcellularLocation>
</comment>
<organism evidence="12 13">
    <name type="scientific">Naumannella halotolerans</name>
    <dbReference type="NCBI Taxonomy" id="993414"/>
    <lineage>
        <taxon>Bacteria</taxon>
        <taxon>Bacillati</taxon>
        <taxon>Actinomycetota</taxon>
        <taxon>Actinomycetes</taxon>
        <taxon>Propionibacteriales</taxon>
        <taxon>Propionibacteriaceae</taxon>
        <taxon>Naumannella</taxon>
    </lineage>
</organism>
<keyword evidence="3 9" id="KW-1003">Cell membrane</keyword>
<dbReference type="Pfam" id="PF07549">
    <property type="entry name" value="Sec_GG"/>
    <property type="match status" value="1"/>
</dbReference>
<feature type="transmembrane region" description="Helical" evidence="9">
    <location>
        <begin position="253"/>
        <end position="272"/>
    </location>
</feature>
<proteinExistence type="inferred from homology"/>
<evidence type="ECO:0000256" key="1">
    <source>
        <dbReference type="ARBA" id="ARBA00004651"/>
    </source>
</evidence>
<evidence type="ECO:0000256" key="9">
    <source>
        <dbReference type="HAMAP-Rule" id="MF_01464"/>
    </source>
</evidence>
<dbReference type="GO" id="GO:0043952">
    <property type="term" value="P:protein transport by the Sec complex"/>
    <property type="evidence" value="ECO:0007669"/>
    <property type="project" value="UniProtKB-UniRule"/>
</dbReference>
<dbReference type="InterPro" id="IPR005665">
    <property type="entry name" value="SecF_bac"/>
</dbReference>
<evidence type="ECO:0000256" key="7">
    <source>
        <dbReference type="ARBA" id="ARBA00023010"/>
    </source>
</evidence>
<gene>
    <name evidence="9" type="primary">secF</name>
    <name evidence="12" type="ORF">CLV29_1124</name>
</gene>
<evidence type="ECO:0000313" key="13">
    <source>
        <dbReference type="Proteomes" id="UP000295371"/>
    </source>
</evidence>
<feature type="transmembrane region" description="Helical" evidence="9">
    <location>
        <begin position="171"/>
        <end position="193"/>
    </location>
</feature>
<keyword evidence="8 9" id="KW-0472">Membrane</keyword>
<sequence length="391" mass="41430">MARESTGLLGKFWSGRLDFEFIANRRRWYIASGVLIAICIVALLARGLNLGIEFTGGAAFTAPAANTATAAEQVTEAIDSTGIVASNEVTAQIVGDSVRAQTPSLTTEQTPVIRDAIATALGISPDEVASSVIGASWGDQVTDRALIALVIFLALVMVMIAIYFRDWKYSIAAIVALLHDLVITIGVYALVGFSVTPTTVTAVLTILGYSIYDTVVVFDKLRENTGRDTKKTYAENANAAINQVLIRSLNTTLIGVLPVAALLFAGSVLLGSGPLADVGLALLVGMLAGAFSSVFIATPLVVDLKRREAEVARSDSKILRKRTDAERKRADADAPAVHIDSTTADGVPSAASVLTVDRTEAEKLLKDEGRSTGASGRPQPRKQTRSERKSR</sequence>
<dbReference type="OrthoDB" id="9774769at2"/>
<feature type="transmembrane region" description="Helical" evidence="9">
    <location>
        <begin position="199"/>
        <end position="218"/>
    </location>
</feature>
<dbReference type="HAMAP" id="MF_01464_B">
    <property type="entry name" value="SecF_B"/>
    <property type="match status" value="1"/>
</dbReference>
<evidence type="ECO:0000256" key="5">
    <source>
        <dbReference type="ARBA" id="ARBA00022927"/>
    </source>
</evidence>
<evidence type="ECO:0000256" key="4">
    <source>
        <dbReference type="ARBA" id="ARBA00022692"/>
    </source>
</evidence>
<feature type="domain" description="Protein export membrane protein SecD/SecF C-terminal" evidence="11">
    <location>
        <begin position="126"/>
        <end position="306"/>
    </location>
</feature>
<evidence type="ECO:0000256" key="2">
    <source>
        <dbReference type="ARBA" id="ARBA00022448"/>
    </source>
</evidence>
<dbReference type="Gene3D" id="1.20.1640.10">
    <property type="entry name" value="Multidrug efflux transporter AcrB transmembrane domain"/>
    <property type="match status" value="1"/>
</dbReference>
<dbReference type="SUPFAM" id="SSF82866">
    <property type="entry name" value="Multidrug efflux transporter AcrB transmembrane domain"/>
    <property type="match status" value="1"/>
</dbReference>
<reference evidence="12 13" key="1">
    <citation type="submission" date="2019-03" db="EMBL/GenBank/DDBJ databases">
        <title>Genomic Encyclopedia of Archaeal and Bacterial Type Strains, Phase II (KMG-II): from individual species to whole genera.</title>
        <authorList>
            <person name="Goeker M."/>
        </authorList>
    </citation>
    <scope>NUCLEOTIDE SEQUENCE [LARGE SCALE GENOMIC DNA]</scope>
    <source>
        <strain evidence="12 13">DSM 24323</strain>
    </source>
</reference>
<evidence type="ECO:0000256" key="3">
    <source>
        <dbReference type="ARBA" id="ARBA00022475"/>
    </source>
</evidence>
<dbReference type="PANTHER" id="PTHR30081:SF8">
    <property type="entry name" value="PROTEIN TRANSLOCASE SUBUNIT SECF"/>
    <property type="match status" value="1"/>
</dbReference>
<dbReference type="Proteomes" id="UP000295371">
    <property type="component" value="Unassembled WGS sequence"/>
</dbReference>
<dbReference type="PRINTS" id="PR01755">
    <property type="entry name" value="SECFTRNLCASE"/>
</dbReference>
<dbReference type="InterPro" id="IPR022645">
    <property type="entry name" value="SecD/SecF_bac"/>
</dbReference>
<dbReference type="AlphaFoldDB" id="A0A4R7J9E6"/>
<evidence type="ECO:0000313" key="12">
    <source>
        <dbReference type="EMBL" id="TDT33506.1"/>
    </source>
</evidence>
<comment type="function">
    <text evidence="9">Part of the Sec protein translocase complex. Interacts with the SecYEG preprotein conducting channel. SecDF uses the proton motive force (PMF) to complete protein translocation after the ATP-dependent function of SecA.</text>
</comment>
<dbReference type="GO" id="GO:0015450">
    <property type="term" value="F:protein-transporting ATPase activity"/>
    <property type="evidence" value="ECO:0007669"/>
    <property type="project" value="InterPro"/>
</dbReference>
<feature type="transmembrane region" description="Helical" evidence="9">
    <location>
        <begin position="28"/>
        <end position="45"/>
    </location>
</feature>
<feature type="transmembrane region" description="Helical" evidence="9">
    <location>
        <begin position="278"/>
        <end position="302"/>
    </location>
</feature>
<dbReference type="Pfam" id="PF02355">
    <property type="entry name" value="SecD_SecF_C"/>
    <property type="match status" value="1"/>
</dbReference>
<keyword evidence="4 9" id="KW-0812">Transmembrane</keyword>
<dbReference type="GO" id="GO:0005886">
    <property type="term" value="C:plasma membrane"/>
    <property type="evidence" value="ECO:0007669"/>
    <property type="project" value="UniProtKB-SubCell"/>
</dbReference>